<dbReference type="Gene3D" id="3.30.70.1140">
    <property type="entry name" value="Phospho-2-dehydro-3-deoxyheptonate aldolase, domain 1"/>
    <property type="match status" value="1"/>
</dbReference>
<dbReference type="Gene3D" id="3.20.20.70">
    <property type="entry name" value="Aldolase class I"/>
    <property type="match status" value="1"/>
</dbReference>
<dbReference type="AlphaFoldDB" id="A0A937FCG6"/>
<dbReference type="RefSeq" id="WP_202245796.1">
    <property type="nucleotide sequence ID" value="NZ_JAESIY010000010.1"/>
</dbReference>
<dbReference type="SUPFAM" id="SSF51569">
    <property type="entry name" value="Aldolase"/>
    <property type="match status" value="1"/>
</dbReference>
<protein>
    <recommendedName>
        <fullName evidence="6">3-deoxy-D-arabino-heptulosonate 7-phosphate synthase</fullName>
    </recommendedName>
</protein>
<dbReference type="Pfam" id="PF00793">
    <property type="entry name" value="DAHP_synth_1"/>
    <property type="match status" value="1"/>
</dbReference>
<keyword evidence="5" id="KW-1185">Reference proteome</keyword>
<evidence type="ECO:0000313" key="4">
    <source>
        <dbReference type="EMBL" id="MBL3658003.1"/>
    </source>
</evidence>
<organism evidence="4 5">
    <name type="scientific">Fulvivirga sediminis</name>
    <dbReference type="NCBI Taxonomy" id="2803949"/>
    <lineage>
        <taxon>Bacteria</taxon>
        <taxon>Pseudomonadati</taxon>
        <taxon>Bacteroidota</taxon>
        <taxon>Cytophagia</taxon>
        <taxon>Cytophagales</taxon>
        <taxon>Fulvivirgaceae</taxon>
        <taxon>Fulvivirga</taxon>
    </lineage>
</organism>
<name>A0A937FCG6_9BACT</name>
<evidence type="ECO:0000259" key="2">
    <source>
        <dbReference type="Pfam" id="PF00793"/>
    </source>
</evidence>
<reference evidence="4" key="1">
    <citation type="submission" date="2021-01" db="EMBL/GenBank/DDBJ databases">
        <title>Fulvivirga kasyanovii gen. nov., sp nov., a novel member of the phylum Bacteroidetes isolated from seawater in a mussel farm.</title>
        <authorList>
            <person name="Zhao L.-H."/>
            <person name="Wang Z.-J."/>
        </authorList>
    </citation>
    <scope>NUCLEOTIDE SEQUENCE</scope>
    <source>
        <strain evidence="4">2943</strain>
    </source>
</reference>
<dbReference type="PANTHER" id="PTHR43018">
    <property type="entry name" value="PHOSPHO-2-DEHYDRO-3-DEOXYHEPTONATE ALDOLASE"/>
    <property type="match status" value="1"/>
</dbReference>
<accession>A0A937FCG6</accession>
<dbReference type="InterPro" id="IPR041071">
    <property type="entry name" value="DAHP_snth_FXD"/>
</dbReference>
<sequence>MDSNRTEGNMIIPKEPKLTEEQLKEIKDIVNEYNCKIQPIEGIHRTIYALLGEEREQVMINRILGLDYIDRFDAIDSPYKLMDIHSELTHHQIKVGNSIVGTEPFIIAGQCTIDPNNPNYFLETAHAVKEAGAKAIRGGVWKPRTMPYSYQGDDSAIKILVEAREQTGLPIDTEVMDEHQLEVAMDAKVDILQIGTRNALNYSLLKKIGEKTAGTQTAVLLKRSRAMGPINELIAAAEYIAAGGNPNVMLCPRGTIPQVDGYRNNPDESITPLVKEKTWAPVIVDPSHSVGRAKYVCAASMAAMAYGADGLIIETHVDPKYGIGDDPKQALKPDELKTLINNVNLIWGLTKKK</sequence>
<dbReference type="Pfam" id="PF18152">
    <property type="entry name" value="DAHP_snth_FXD"/>
    <property type="match status" value="1"/>
</dbReference>
<dbReference type="InterPro" id="IPR052899">
    <property type="entry name" value="Class-I_DAHP_synthase"/>
</dbReference>
<keyword evidence="1" id="KW-0808">Transferase</keyword>
<dbReference type="GO" id="GO:0016740">
    <property type="term" value="F:transferase activity"/>
    <property type="evidence" value="ECO:0007669"/>
    <property type="project" value="UniProtKB-KW"/>
</dbReference>
<dbReference type="Proteomes" id="UP000659388">
    <property type="component" value="Unassembled WGS sequence"/>
</dbReference>
<dbReference type="InterPro" id="IPR006218">
    <property type="entry name" value="DAHP1/KDSA"/>
</dbReference>
<comment type="caution">
    <text evidence="4">The sequence shown here is derived from an EMBL/GenBank/DDBJ whole genome shotgun (WGS) entry which is preliminary data.</text>
</comment>
<feature type="domain" description="DAHP synthase ferredoxin-like" evidence="3">
    <location>
        <begin position="10"/>
        <end position="71"/>
    </location>
</feature>
<evidence type="ECO:0000259" key="3">
    <source>
        <dbReference type="Pfam" id="PF18152"/>
    </source>
</evidence>
<gene>
    <name evidence="4" type="ORF">JL102_17765</name>
</gene>
<evidence type="ECO:0000313" key="5">
    <source>
        <dbReference type="Proteomes" id="UP000659388"/>
    </source>
</evidence>
<dbReference type="InterPro" id="IPR013785">
    <property type="entry name" value="Aldolase_TIM"/>
</dbReference>
<dbReference type="PANTHER" id="PTHR43018:SF1">
    <property type="entry name" value="PROTEIN AROA(G)"/>
    <property type="match status" value="1"/>
</dbReference>
<evidence type="ECO:0008006" key="6">
    <source>
        <dbReference type="Google" id="ProtNLM"/>
    </source>
</evidence>
<proteinExistence type="predicted"/>
<feature type="domain" description="DAHP synthetase I/KDSA" evidence="2">
    <location>
        <begin position="101"/>
        <end position="339"/>
    </location>
</feature>
<dbReference type="EMBL" id="JAESIY010000010">
    <property type="protein sequence ID" value="MBL3658003.1"/>
    <property type="molecule type" value="Genomic_DNA"/>
</dbReference>
<evidence type="ECO:0000256" key="1">
    <source>
        <dbReference type="ARBA" id="ARBA00022679"/>
    </source>
</evidence>